<evidence type="ECO:0000256" key="3">
    <source>
        <dbReference type="SAM" id="MobiDB-lite"/>
    </source>
</evidence>
<sequence>MKRWLAMMAAVVTLGTVSVAQAGSVTLFSEPHFRGDRITIHDNIDSLSKLPPWNDRTRSLIVNRGTWEICKDKRYDHCRTLVDGARVADVAEVKNLRGGVSSLREISRRDERDWHHGRDEWGWQPPPPPLPPPPPRRYDDDIIWNGGGGGWSGDRVTKRPQNGCQTQVERAFIQRYGYRGRTQFTGDSVEGTIWWEGEPWRYRCAGGQTNIWK</sequence>
<dbReference type="Gene3D" id="2.60.20.10">
    <property type="entry name" value="Crystallins"/>
    <property type="match status" value="1"/>
</dbReference>
<feature type="region of interest" description="Disordered" evidence="3">
    <location>
        <begin position="114"/>
        <end position="133"/>
    </location>
</feature>
<feature type="domain" description="Beta/gamma crystallin 'Greek key'" evidence="5">
    <location>
        <begin position="25"/>
        <end position="106"/>
    </location>
</feature>
<dbReference type="SUPFAM" id="SSF49695">
    <property type="entry name" value="gamma-Crystallin-like"/>
    <property type="match status" value="1"/>
</dbReference>
<feature type="signal peptide" evidence="4">
    <location>
        <begin position="1"/>
        <end position="22"/>
    </location>
</feature>
<keyword evidence="2" id="KW-0677">Repeat</keyword>
<dbReference type="EMBL" id="NOXU01000031">
    <property type="protein sequence ID" value="OYQ32531.1"/>
    <property type="molecule type" value="Genomic_DNA"/>
</dbReference>
<evidence type="ECO:0000259" key="5">
    <source>
        <dbReference type="Pfam" id="PF00030"/>
    </source>
</evidence>
<dbReference type="Pfam" id="PF00030">
    <property type="entry name" value="Crystall"/>
    <property type="match status" value="1"/>
</dbReference>
<dbReference type="Proteomes" id="UP000216998">
    <property type="component" value="Unassembled WGS sequence"/>
</dbReference>
<organism evidence="6 7">
    <name type="scientific">Niveispirillum lacus</name>
    <dbReference type="NCBI Taxonomy" id="1981099"/>
    <lineage>
        <taxon>Bacteria</taxon>
        <taxon>Pseudomonadati</taxon>
        <taxon>Pseudomonadota</taxon>
        <taxon>Alphaproteobacteria</taxon>
        <taxon>Rhodospirillales</taxon>
        <taxon>Azospirillaceae</taxon>
        <taxon>Niveispirillum</taxon>
    </lineage>
</organism>
<dbReference type="RefSeq" id="WP_094457568.1">
    <property type="nucleotide sequence ID" value="NZ_NOXU01000031.1"/>
</dbReference>
<dbReference type="AlphaFoldDB" id="A0A255YTM0"/>
<evidence type="ECO:0000313" key="7">
    <source>
        <dbReference type="Proteomes" id="UP000216998"/>
    </source>
</evidence>
<proteinExistence type="inferred from homology"/>
<dbReference type="OrthoDB" id="7186950at2"/>
<keyword evidence="7" id="KW-1185">Reference proteome</keyword>
<protein>
    <recommendedName>
        <fullName evidence="5">Beta/gamma crystallin 'Greek key' domain-containing protein</fullName>
    </recommendedName>
</protein>
<comment type="similarity">
    <text evidence="1">Belongs to the beta/gamma-crystallin family.</text>
</comment>
<dbReference type="InterPro" id="IPR011024">
    <property type="entry name" value="G_crystallin-like"/>
</dbReference>
<feature type="chain" id="PRO_5012807130" description="Beta/gamma crystallin 'Greek key' domain-containing protein" evidence="4">
    <location>
        <begin position="23"/>
        <end position="213"/>
    </location>
</feature>
<feature type="compositionally biased region" description="Pro residues" evidence="3">
    <location>
        <begin position="124"/>
        <end position="133"/>
    </location>
</feature>
<reference evidence="6 7" key="1">
    <citation type="submission" date="2017-07" db="EMBL/GenBank/DDBJ databases">
        <title>Niveispirillum cyanobacteriorum sp. nov., isolated from cyanobacterial aggregates in a eutrophic lake.</title>
        <authorList>
            <person name="Cai H."/>
        </authorList>
    </citation>
    <scope>NUCLEOTIDE SEQUENCE [LARGE SCALE GENOMIC DNA]</scope>
    <source>
        <strain evidence="7">TH1-14</strain>
    </source>
</reference>
<gene>
    <name evidence="6" type="ORF">CHU95_17235</name>
</gene>
<comment type="caution">
    <text evidence="6">The sequence shown here is derived from an EMBL/GenBank/DDBJ whole genome shotgun (WGS) entry which is preliminary data.</text>
</comment>
<evidence type="ECO:0000313" key="6">
    <source>
        <dbReference type="EMBL" id="OYQ32531.1"/>
    </source>
</evidence>
<accession>A0A255YTM0</accession>
<evidence type="ECO:0000256" key="1">
    <source>
        <dbReference type="ARBA" id="ARBA00009646"/>
    </source>
</evidence>
<evidence type="ECO:0000256" key="2">
    <source>
        <dbReference type="ARBA" id="ARBA00022737"/>
    </source>
</evidence>
<keyword evidence="4" id="KW-0732">Signal</keyword>
<evidence type="ECO:0000256" key="4">
    <source>
        <dbReference type="SAM" id="SignalP"/>
    </source>
</evidence>
<name>A0A255YTM0_9PROT</name>
<dbReference type="InterPro" id="IPR001064">
    <property type="entry name" value="Beta/gamma_crystallin"/>
</dbReference>